<dbReference type="AlphaFoldDB" id="A0A1D1VFE1"/>
<dbReference type="Pfam" id="PF00646">
    <property type="entry name" value="F-box"/>
    <property type="match status" value="1"/>
</dbReference>
<evidence type="ECO:0000313" key="4">
    <source>
        <dbReference type="Proteomes" id="UP000186922"/>
    </source>
</evidence>
<protein>
    <recommendedName>
        <fullName evidence="2">F-box domain-containing protein</fullName>
    </recommendedName>
</protein>
<name>A0A1D1VFE1_RAMVA</name>
<evidence type="ECO:0000259" key="2">
    <source>
        <dbReference type="Pfam" id="PF00646"/>
    </source>
</evidence>
<dbReference type="SUPFAM" id="SSF81383">
    <property type="entry name" value="F-box domain"/>
    <property type="match status" value="1"/>
</dbReference>
<organism evidence="3 4">
    <name type="scientific">Ramazzottius varieornatus</name>
    <name type="common">Water bear</name>
    <name type="synonym">Tardigrade</name>
    <dbReference type="NCBI Taxonomy" id="947166"/>
    <lineage>
        <taxon>Eukaryota</taxon>
        <taxon>Metazoa</taxon>
        <taxon>Ecdysozoa</taxon>
        <taxon>Tardigrada</taxon>
        <taxon>Eutardigrada</taxon>
        <taxon>Parachela</taxon>
        <taxon>Hypsibioidea</taxon>
        <taxon>Ramazzottiidae</taxon>
        <taxon>Ramazzottius</taxon>
    </lineage>
</organism>
<comment type="caution">
    <text evidence="3">The sequence shown here is derived from an EMBL/GenBank/DDBJ whole genome shotgun (WGS) entry which is preliminary data.</text>
</comment>
<sequence>MPRYKRKLSKMDHSTHLHSTGEAQPEPGQGRPEPSHPKLHFHDVHDIALDLVFKHVSLPSACVLRRVCKRWNDHLDAPFQLCTLALLNKDLLREDLREYIKERRNFVRNILYYGKYVFGQEDANTRLYQFCCMFQNVSDMQRIVLSEHNISSSMLRKLTEKTFPKQCRLFLTKLLVSDVDRYLIPESWYSLTIERRSGSTRIGNLLVEIDMNVNVEGKTEQEKEVMFGRQVQRMAHACATPMDEYEICALKTRLNRMVFVHNVPGSSGAWLEQVLKDILKQHEGPEFLFVNVVQLELGGLRPLTVRLVERLLMEIMSSGVLNNNL</sequence>
<dbReference type="InterPro" id="IPR036047">
    <property type="entry name" value="F-box-like_dom_sf"/>
</dbReference>
<keyword evidence="4" id="KW-1185">Reference proteome</keyword>
<gene>
    <name evidence="3" type="primary">RvY_11199-1</name>
    <name evidence="3" type="synonym">RvY_11199.1</name>
    <name evidence="3" type="ORF">RvY_11199</name>
</gene>
<evidence type="ECO:0000313" key="3">
    <source>
        <dbReference type="EMBL" id="GAV00332.1"/>
    </source>
</evidence>
<dbReference type="Proteomes" id="UP000186922">
    <property type="component" value="Unassembled WGS sequence"/>
</dbReference>
<proteinExistence type="predicted"/>
<feature type="domain" description="F-box" evidence="2">
    <location>
        <begin position="48"/>
        <end position="76"/>
    </location>
</feature>
<reference evidence="3 4" key="1">
    <citation type="journal article" date="2016" name="Nat. Commun.">
        <title>Extremotolerant tardigrade genome and improved radiotolerance of human cultured cells by tardigrade-unique protein.</title>
        <authorList>
            <person name="Hashimoto T."/>
            <person name="Horikawa D.D."/>
            <person name="Saito Y."/>
            <person name="Kuwahara H."/>
            <person name="Kozuka-Hata H."/>
            <person name="Shin-I T."/>
            <person name="Minakuchi Y."/>
            <person name="Ohishi K."/>
            <person name="Motoyama A."/>
            <person name="Aizu T."/>
            <person name="Enomoto A."/>
            <person name="Kondo K."/>
            <person name="Tanaka S."/>
            <person name="Hara Y."/>
            <person name="Koshikawa S."/>
            <person name="Sagara H."/>
            <person name="Miura T."/>
            <person name="Yokobori S."/>
            <person name="Miyagawa K."/>
            <person name="Suzuki Y."/>
            <person name="Kubo T."/>
            <person name="Oyama M."/>
            <person name="Kohara Y."/>
            <person name="Fujiyama A."/>
            <person name="Arakawa K."/>
            <person name="Katayama T."/>
            <person name="Toyoda A."/>
            <person name="Kunieda T."/>
        </authorList>
    </citation>
    <scope>NUCLEOTIDE SEQUENCE [LARGE SCALE GENOMIC DNA]</scope>
    <source>
        <strain evidence="3 4">YOKOZUNA-1</strain>
    </source>
</reference>
<dbReference type="InterPro" id="IPR001810">
    <property type="entry name" value="F-box_dom"/>
</dbReference>
<accession>A0A1D1VFE1</accession>
<dbReference type="EMBL" id="BDGG01000006">
    <property type="protein sequence ID" value="GAV00332.1"/>
    <property type="molecule type" value="Genomic_DNA"/>
</dbReference>
<evidence type="ECO:0000256" key="1">
    <source>
        <dbReference type="SAM" id="MobiDB-lite"/>
    </source>
</evidence>
<feature type="region of interest" description="Disordered" evidence="1">
    <location>
        <begin position="1"/>
        <end position="37"/>
    </location>
</feature>